<dbReference type="OrthoDB" id="6104586at2"/>
<dbReference type="AlphaFoldDB" id="A0A1A8TCV9"/>
<keyword evidence="3" id="KW-1185">Reference proteome</keyword>
<organism evidence="2 3">
    <name type="scientific">Marinomonas aquimarina</name>
    <dbReference type="NCBI Taxonomy" id="295068"/>
    <lineage>
        <taxon>Bacteria</taxon>
        <taxon>Pseudomonadati</taxon>
        <taxon>Pseudomonadota</taxon>
        <taxon>Gammaproteobacteria</taxon>
        <taxon>Oceanospirillales</taxon>
        <taxon>Oceanospirillaceae</taxon>
        <taxon>Marinomonas</taxon>
    </lineage>
</organism>
<sequence length="249" mass="27506">MRLIVSSLFLLLANMAVAANIATVTPIAYSMTSALVADSDIEATYLPPTRLPINRIPSWLKRNDTEPMAHFDAIVNISSLRPELDFYKPLRSTNVRIVPIDIAQALIPGGEQVATHEADEYFWLNSNNALLMLGILKRDLIALWPDQAEQISANFQATSKALRQVALDIDDALLMSGYDALSTAKASLTPFSKSLLLPTLGKEEQDGMNTLIINTKGGDQTWQVDDFSRFSKQSFIERWQAVLQGIPTA</sequence>
<feature type="signal peptide" evidence="1">
    <location>
        <begin position="1"/>
        <end position="18"/>
    </location>
</feature>
<feature type="chain" id="PRO_5008378961" evidence="1">
    <location>
        <begin position="19"/>
        <end position="249"/>
    </location>
</feature>
<dbReference type="STRING" id="295068.MAQ5080_01494"/>
<keyword evidence="1" id="KW-0732">Signal</keyword>
<dbReference type="Proteomes" id="UP000092627">
    <property type="component" value="Unassembled WGS sequence"/>
</dbReference>
<evidence type="ECO:0000313" key="3">
    <source>
        <dbReference type="Proteomes" id="UP000092627"/>
    </source>
</evidence>
<gene>
    <name evidence="2" type="ORF">MAQ5080_01494</name>
</gene>
<evidence type="ECO:0000256" key="1">
    <source>
        <dbReference type="SAM" id="SignalP"/>
    </source>
</evidence>
<dbReference type="Gene3D" id="3.40.50.1980">
    <property type="entry name" value="Nitrogenase molybdenum iron protein domain"/>
    <property type="match status" value="1"/>
</dbReference>
<dbReference type="EMBL" id="FLOC01000007">
    <property type="protein sequence ID" value="SBS29761.1"/>
    <property type="molecule type" value="Genomic_DNA"/>
</dbReference>
<dbReference type="RefSeq" id="WP_067208234.1">
    <property type="nucleotide sequence ID" value="NZ_FLOC01000007.1"/>
</dbReference>
<reference evidence="2 3" key="1">
    <citation type="submission" date="2016-06" db="EMBL/GenBank/DDBJ databases">
        <authorList>
            <person name="Kjaerup R.B."/>
            <person name="Dalgaard T.S."/>
            <person name="Juul-Madsen H.R."/>
        </authorList>
    </citation>
    <scope>NUCLEOTIDE SEQUENCE [LARGE SCALE GENOMIC DNA]</scope>
    <source>
        <strain evidence="2 3">CECT 5080</strain>
    </source>
</reference>
<evidence type="ECO:0000313" key="2">
    <source>
        <dbReference type="EMBL" id="SBS29761.1"/>
    </source>
</evidence>
<accession>A0A1A8TCV9</accession>
<dbReference type="Pfam" id="PF01297">
    <property type="entry name" value="ZnuA"/>
    <property type="match status" value="1"/>
</dbReference>
<name>A0A1A8TCV9_9GAMM</name>
<dbReference type="GO" id="GO:0030001">
    <property type="term" value="P:metal ion transport"/>
    <property type="evidence" value="ECO:0007669"/>
    <property type="project" value="InterPro"/>
</dbReference>
<dbReference type="InterPro" id="IPR006127">
    <property type="entry name" value="ZnuA-like"/>
</dbReference>
<dbReference type="SUPFAM" id="SSF53807">
    <property type="entry name" value="Helical backbone' metal receptor"/>
    <property type="match status" value="1"/>
</dbReference>
<dbReference type="GO" id="GO:0046872">
    <property type="term" value="F:metal ion binding"/>
    <property type="evidence" value="ECO:0007669"/>
    <property type="project" value="InterPro"/>
</dbReference>
<protein>
    <submittedName>
        <fullName evidence="2">Periplasmic solute binding protein family protein</fullName>
    </submittedName>
</protein>
<proteinExistence type="predicted"/>